<dbReference type="PANTHER" id="PTHR40980">
    <property type="entry name" value="PLUG DOMAIN-CONTAINING PROTEIN"/>
    <property type="match status" value="1"/>
</dbReference>
<feature type="domain" description="TonB-dependent receptor plug" evidence="7">
    <location>
        <begin position="65"/>
        <end position="157"/>
    </location>
</feature>
<dbReference type="InterPro" id="IPR000531">
    <property type="entry name" value="Beta-barrel_TonB"/>
</dbReference>
<feature type="chain" id="PRO_5045053772" evidence="5">
    <location>
        <begin position="34"/>
        <end position="945"/>
    </location>
</feature>
<organism evidence="8 9">
    <name type="scientific">Asticcacaulis machinosus</name>
    <dbReference type="NCBI Taxonomy" id="2984211"/>
    <lineage>
        <taxon>Bacteria</taxon>
        <taxon>Pseudomonadati</taxon>
        <taxon>Pseudomonadota</taxon>
        <taxon>Alphaproteobacteria</taxon>
        <taxon>Caulobacterales</taxon>
        <taxon>Caulobacteraceae</taxon>
        <taxon>Asticcacaulis</taxon>
    </lineage>
</organism>
<keyword evidence="8" id="KW-0675">Receptor</keyword>
<feature type="domain" description="TonB-dependent receptor-like beta-barrel" evidence="6">
    <location>
        <begin position="454"/>
        <end position="905"/>
    </location>
</feature>
<dbReference type="InterPro" id="IPR010104">
    <property type="entry name" value="TonB_rcpt_bac"/>
</dbReference>
<dbReference type="Pfam" id="PF07715">
    <property type="entry name" value="Plug"/>
    <property type="match status" value="1"/>
</dbReference>
<protein>
    <submittedName>
        <fullName evidence="8">TonB-dependent receptor</fullName>
    </submittedName>
</protein>
<evidence type="ECO:0000256" key="4">
    <source>
        <dbReference type="RuleBase" id="RU003357"/>
    </source>
</evidence>
<gene>
    <name evidence="8" type="ORF">PQU98_16755</name>
</gene>
<evidence type="ECO:0000256" key="3">
    <source>
        <dbReference type="ARBA" id="ARBA00023237"/>
    </source>
</evidence>
<proteinExistence type="inferred from homology"/>
<keyword evidence="3" id="KW-0998">Cell outer membrane</keyword>
<evidence type="ECO:0000256" key="5">
    <source>
        <dbReference type="SAM" id="SignalP"/>
    </source>
</evidence>
<keyword evidence="2 4" id="KW-0472">Membrane</keyword>
<dbReference type="PANTHER" id="PTHR40980:SF3">
    <property type="entry name" value="TONB-DEPENDENT RECEPTOR-LIKE BETA-BARREL DOMAIN-CONTAINING PROTEIN"/>
    <property type="match status" value="1"/>
</dbReference>
<dbReference type="NCBIfam" id="TIGR01782">
    <property type="entry name" value="TonB-Xanth-Caul"/>
    <property type="match status" value="1"/>
</dbReference>
<evidence type="ECO:0000256" key="2">
    <source>
        <dbReference type="ARBA" id="ARBA00023136"/>
    </source>
</evidence>
<evidence type="ECO:0000313" key="9">
    <source>
        <dbReference type="Proteomes" id="UP001218579"/>
    </source>
</evidence>
<accession>A0ABT5HNH4</accession>
<dbReference type="Gene3D" id="2.170.130.10">
    <property type="entry name" value="TonB-dependent receptor, plug domain"/>
    <property type="match status" value="1"/>
</dbReference>
<sequence>MNNRVKGLKKAYLRSGVGMVALVAGVIAGQAFAQDTTTAPAASEEVTEVVVTGVRASMAKAVAVKRRSVQIVDSVIAEDIGKLPDNNVVEALQRVPGVQVTNRAGGEVSGISIRGMPDITTTWNGRFVFTGTGRQLALQDIPANLINRIDVFKTRTSDQIETGIAGQIDVSTHRPFNFKGLQISAAARGVYHEQAGEYNPNISALISNRWDTGAGEVGALLNVSYSRTKYRNQDLNVGAMVPFLTESPPAGFVPLERLFPDNPRSPWPTGLENGLPYAPGSTLLVDGVATPYYLARDAMIATDLYGDRERPAVNAALQWRPNDWSEYTFEYFYEGYRNEIFNSMLFTFVDWWGSLGPNPASTFELMPGTNIIKSRAVNDVYGFNSSDYTKQKTDTHVYALNGKWNLPHNLAVVGDLSWQKSDFSSAFFAMRTERAGHDVVIDFNAKDGLPAYSFTDPNVLTDPTQWGIAQLYDNINEDKGDAFTVSLDADWTPDDSVLKSVSFGIRYDDRGAAHSFWGQDAGVLGRPLSSLPAEALFYNEGFFDGEADVPQSWVLPDGRYLYAHADDIRSRYDAVFPHIVTSDGINLTEDFDVQEVTQSAYIMADIEPQVFGRTLLVNAGLRYVKVDTDMAFTDRLSGLTSSASASVRRLLPSLTLRYDLTDSIRLRYNYGETLRRPNFGDLNPNFTLTGDLSNIGRGSGNRGNPDLAPTESKNQDLAIEWYFAPDSVVHLTAFKREIEGLVVTTPQVYTLTGTGQNTNTFLISQPVNASNGVLEGAELGLTYFPDYLPSLLDGLGVQASATWLDSSQNIPIYDSSGVTPVLLGQDTSSFFGVSEFSYNVTAAYEKGPIGARLSYVWRDDFLAFNEARLFANPLGVWNRPEKSLDLQVNYDVTDKLSISFDAVNLTNEIGQNYYAFGSSGGPDTHNHVSGLWSRQFAVGLRWRLN</sequence>
<keyword evidence="5" id="KW-0732">Signal</keyword>
<dbReference type="RefSeq" id="WP_272746117.1">
    <property type="nucleotide sequence ID" value="NZ_JAQQKV010000005.1"/>
</dbReference>
<comment type="subcellular location">
    <subcellularLocation>
        <location evidence="1 4">Cell outer membrane</location>
    </subcellularLocation>
</comment>
<evidence type="ECO:0000259" key="7">
    <source>
        <dbReference type="Pfam" id="PF07715"/>
    </source>
</evidence>
<evidence type="ECO:0000259" key="6">
    <source>
        <dbReference type="Pfam" id="PF00593"/>
    </source>
</evidence>
<comment type="similarity">
    <text evidence="4">Belongs to the TonB-dependent receptor family.</text>
</comment>
<dbReference type="EMBL" id="JAQQKV010000005">
    <property type="protein sequence ID" value="MDC7677796.1"/>
    <property type="molecule type" value="Genomic_DNA"/>
</dbReference>
<evidence type="ECO:0000313" key="8">
    <source>
        <dbReference type="EMBL" id="MDC7677796.1"/>
    </source>
</evidence>
<dbReference type="InterPro" id="IPR036942">
    <property type="entry name" value="Beta-barrel_TonB_sf"/>
</dbReference>
<dbReference type="Gene3D" id="2.40.170.20">
    <property type="entry name" value="TonB-dependent receptor, beta-barrel domain"/>
    <property type="match status" value="1"/>
</dbReference>
<dbReference type="InterPro" id="IPR012910">
    <property type="entry name" value="Plug_dom"/>
</dbReference>
<reference evidence="8 9" key="1">
    <citation type="submission" date="2023-01" db="EMBL/GenBank/DDBJ databases">
        <title>Novel species of the genus Asticcacaulis isolated from rivers.</title>
        <authorList>
            <person name="Lu H."/>
        </authorList>
    </citation>
    <scope>NUCLEOTIDE SEQUENCE [LARGE SCALE GENOMIC DNA]</scope>
    <source>
        <strain evidence="8 9">LKC15W</strain>
    </source>
</reference>
<comment type="caution">
    <text evidence="8">The sequence shown here is derived from an EMBL/GenBank/DDBJ whole genome shotgun (WGS) entry which is preliminary data.</text>
</comment>
<keyword evidence="9" id="KW-1185">Reference proteome</keyword>
<feature type="signal peptide" evidence="5">
    <location>
        <begin position="1"/>
        <end position="33"/>
    </location>
</feature>
<evidence type="ECO:0000256" key="1">
    <source>
        <dbReference type="ARBA" id="ARBA00004442"/>
    </source>
</evidence>
<dbReference type="SUPFAM" id="SSF56935">
    <property type="entry name" value="Porins"/>
    <property type="match status" value="1"/>
</dbReference>
<keyword evidence="4" id="KW-0798">TonB box</keyword>
<dbReference type="InterPro" id="IPR037066">
    <property type="entry name" value="Plug_dom_sf"/>
</dbReference>
<dbReference type="Pfam" id="PF00593">
    <property type="entry name" value="TonB_dep_Rec_b-barrel"/>
    <property type="match status" value="1"/>
</dbReference>
<name>A0ABT5HNH4_9CAUL</name>
<dbReference type="Proteomes" id="UP001218579">
    <property type="component" value="Unassembled WGS sequence"/>
</dbReference>